<name>A0A2D0NCQ6_FLAN2</name>
<dbReference type="Pfam" id="PF11751">
    <property type="entry name" value="PorP_SprF"/>
    <property type="match status" value="1"/>
</dbReference>
<dbReference type="Proteomes" id="UP000223913">
    <property type="component" value="Unassembled WGS sequence"/>
</dbReference>
<sequence length="379" mass="42577">MNSQIVPIKPGRSIFPTSLNRTGLNKFFALLILGWLGIGQVNGQDIHYTQFYNAPLTINPALTGVFGGDVRFMGNYRGQWASTPVDYRTFTAVADMKFINRTAKKGFFSGGLSFNYDQAGYSKLNLTNLGLSGSYTHQLSNNFFTSLGGMVSANQRRFQVDDLTFDNGFDTGSGTYDPTLGSGESFGSTSKFFLDFAAGINFRLQGLDAAEVIDRLEKRSKLDFGVGIFHITQPDQSFYDNYKTPLTLRFAPYVLGVVQLGRNLDAVGNLVGQFQAPYKEFLGMIGARVHLSRRLGRQLAVQLGVSYRFNEIDQFTATRDAWMPNVEVHYRQWRAGFSYDINISDFNVTTQRRGGPEFSVRYILRKVRPLPYFKHCPLI</sequence>
<accession>A0A2D0NCQ6</accession>
<dbReference type="InterPro" id="IPR019861">
    <property type="entry name" value="PorP/SprF_Bacteroidetes"/>
</dbReference>
<evidence type="ECO:0008006" key="3">
    <source>
        <dbReference type="Google" id="ProtNLM"/>
    </source>
</evidence>
<dbReference type="OrthoDB" id="1114455at2"/>
<comment type="caution">
    <text evidence="1">The sequence shown here is derived from an EMBL/GenBank/DDBJ whole genome shotgun (WGS) entry which is preliminary data.</text>
</comment>
<dbReference type="AlphaFoldDB" id="A0A2D0NCQ6"/>
<reference evidence="1 2" key="1">
    <citation type="submission" date="2017-10" db="EMBL/GenBank/DDBJ databases">
        <title>The draft genome sequence of Lewinella nigricans NBRC 102662.</title>
        <authorList>
            <person name="Wang K."/>
        </authorList>
    </citation>
    <scope>NUCLEOTIDE SEQUENCE [LARGE SCALE GENOMIC DNA]</scope>
    <source>
        <strain evidence="1 2">NBRC 102662</strain>
    </source>
</reference>
<evidence type="ECO:0000313" key="1">
    <source>
        <dbReference type="EMBL" id="PHN05553.1"/>
    </source>
</evidence>
<gene>
    <name evidence="1" type="ORF">CRP01_16305</name>
</gene>
<protein>
    <recommendedName>
        <fullName evidence="3">Type IX secretion system membrane protein PorP/SprF</fullName>
    </recommendedName>
</protein>
<dbReference type="NCBIfam" id="TIGR03519">
    <property type="entry name" value="T9SS_PorP_fam"/>
    <property type="match status" value="1"/>
</dbReference>
<proteinExistence type="predicted"/>
<evidence type="ECO:0000313" key="2">
    <source>
        <dbReference type="Proteomes" id="UP000223913"/>
    </source>
</evidence>
<dbReference type="EMBL" id="PDUD01000021">
    <property type="protein sequence ID" value="PHN05553.1"/>
    <property type="molecule type" value="Genomic_DNA"/>
</dbReference>
<organism evidence="1 2">
    <name type="scientific">Flavilitoribacter nigricans (strain ATCC 23147 / DSM 23189 / NBRC 102662 / NCIMB 1420 / SS-2)</name>
    <name type="common">Lewinella nigricans</name>
    <dbReference type="NCBI Taxonomy" id="1122177"/>
    <lineage>
        <taxon>Bacteria</taxon>
        <taxon>Pseudomonadati</taxon>
        <taxon>Bacteroidota</taxon>
        <taxon>Saprospiria</taxon>
        <taxon>Saprospirales</taxon>
        <taxon>Lewinellaceae</taxon>
        <taxon>Flavilitoribacter</taxon>
    </lineage>
</organism>
<keyword evidence="2" id="KW-1185">Reference proteome</keyword>